<keyword evidence="1" id="KW-1185">Reference proteome</keyword>
<gene>
    <name evidence="2" type="primary">LOC142162386</name>
</gene>
<accession>A0AC58RQ31</accession>
<reference evidence="1" key="1">
    <citation type="journal article" date="2014" name="Nat. Commun.">
        <title>The tobacco genome sequence and its comparison with those of tomato and potato.</title>
        <authorList>
            <person name="Sierro N."/>
            <person name="Battey J.N."/>
            <person name="Ouadi S."/>
            <person name="Bakaher N."/>
            <person name="Bovet L."/>
            <person name="Willig A."/>
            <person name="Goepfert S."/>
            <person name="Peitsch M.C."/>
            <person name="Ivanov N.V."/>
        </authorList>
    </citation>
    <scope>NUCLEOTIDE SEQUENCE [LARGE SCALE GENOMIC DNA]</scope>
</reference>
<sequence length="837" mass="94204">MATEKIDHTHPLFLQASDTTSLIFIPIQLTGSKNYRLWSRSMRLALKAKRKLGFVIRACATNSFEKNLHEEWETFWEDLQEQFDKVNRVRVFQLHRAISRLSQGSDSVAVYFTKLKELWAEYDVSACRQILMKTTKRTLNQPYALIIQDESQQCSGGGVMGQKADPLAMQAGRGQGFRGRKQHLQYEHCRMRGHTKENCYKIIGYPEDFKGRKGFQPKRVLTAENHVEGSVTQSSQGASQSKGDYFFTEYQQILGLLSKDSPLSDTQADNQPTVAGIISALSSSVHVSNKKNDDWIIDSGATHHISSALDLMSDVRRVDDKAQDQVTLPNGVSTKKSHIGSSYLSVVDKLQNVLHIPDFKFNLMSVSKLTRDLRYTATFLPELCVFQELYNGRVNEIGKEDKGLYVLKGKGVRLLAAHVDVKGSIDSNMQNKCSVCPLAKQSRLSFCDSEKRSTTSFELVHMDIWGTYKKSTHDRKHYFLTFVDDFSRATWIFLIQFKNKTIIFLKQFSEFTGLLFGLNLFAGLSYWALLDFVSLELQVSTGTFPEVHSPEGPSQTPDPAEVINTNLLVLEPPAIHDALNTAKDMSIDGPIQGVQDVPVDDAQNVQGVPLAESSSNAPTRQSLRVKTPHIWQRDYVLKEPHNLKEAVKDERWITAMKQEVQELEENNTWEVVDLPPGKTPIGSKWLCSCVSGFLGSCFVAQICENTGIFCCFAAAVTAEIYSFYLHFQEASRQWNLKLTEALVGEDKAKAALYQQFKLKDLGELRYFLGIEVLRSKHGILLNQRKYTLELISKLGLSGAKPALTPLEVNQKLTTVEYDKAAGVENADPLADANSYKK</sequence>
<dbReference type="Proteomes" id="UP000790787">
    <property type="component" value="Chromosome 7"/>
</dbReference>
<proteinExistence type="predicted"/>
<name>A0AC58RQ31_TOBAC</name>
<evidence type="ECO:0000313" key="2">
    <source>
        <dbReference type="RefSeq" id="XP_075074835.1"/>
    </source>
</evidence>
<reference evidence="2" key="2">
    <citation type="submission" date="2025-08" db="UniProtKB">
        <authorList>
            <consortium name="RefSeq"/>
        </authorList>
    </citation>
    <scope>IDENTIFICATION</scope>
    <source>
        <tissue evidence="2">Leaf</tissue>
    </source>
</reference>
<protein>
    <submittedName>
        <fullName evidence="2">Uncharacterized protein LOC142162386</fullName>
    </submittedName>
</protein>
<dbReference type="RefSeq" id="XP_075074835.1">
    <property type="nucleotide sequence ID" value="XM_075218734.1"/>
</dbReference>
<evidence type="ECO:0000313" key="1">
    <source>
        <dbReference type="Proteomes" id="UP000790787"/>
    </source>
</evidence>
<organism evidence="1 2">
    <name type="scientific">Nicotiana tabacum</name>
    <name type="common">Common tobacco</name>
    <dbReference type="NCBI Taxonomy" id="4097"/>
    <lineage>
        <taxon>Eukaryota</taxon>
        <taxon>Viridiplantae</taxon>
        <taxon>Streptophyta</taxon>
        <taxon>Embryophyta</taxon>
        <taxon>Tracheophyta</taxon>
        <taxon>Spermatophyta</taxon>
        <taxon>Magnoliopsida</taxon>
        <taxon>eudicotyledons</taxon>
        <taxon>Gunneridae</taxon>
        <taxon>Pentapetalae</taxon>
        <taxon>asterids</taxon>
        <taxon>lamiids</taxon>
        <taxon>Solanales</taxon>
        <taxon>Solanaceae</taxon>
        <taxon>Nicotianoideae</taxon>
        <taxon>Nicotianeae</taxon>
        <taxon>Nicotiana</taxon>
    </lineage>
</organism>